<evidence type="ECO:0000256" key="1">
    <source>
        <dbReference type="ARBA" id="ARBA00022857"/>
    </source>
</evidence>
<dbReference type="Gene3D" id="3.90.180.10">
    <property type="entry name" value="Medium-chain alcohol dehydrogenases, catalytic domain"/>
    <property type="match status" value="1"/>
</dbReference>
<dbReference type="InterPro" id="IPR036291">
    <property type="entry name" value="NAD(P)-bd_dom_sf"/>
</dbReference>
<name>A0ABU7PM87_9ACTN</name>
<keyword evidence="3" id="KW-0560">Oxidoreductase</keyword>
<proteinExistence type="predicted"/>
<comment type="caution">
    <text evidence="3">The sequence shown here is derived from an EMBL/GenBank/DDBJ whole genome shotgun (WGS) entry which is preliminary data.</text>
</comment>
<protein>
    <submittedName>
        <fullName evidence="3">NADP-dependent oxidoreductase</fullName>
        <ecNumber evidence="3">1.-.-.-</ecNumber>
    </submittedName>
</protein>
<dbReference type="PANTHER" id="PTHR44154:SF1">
    <property type="entry name" value="QUINONE OXIDOREDUCTASE"/>
    <property type="match status" value="1"/>
</dbReference>
<dbReference type="EMBL" id="JAZEWV010000060">
    <property type="protein sequence ID" value="MEE4546948.1"/>
    <property type="molecule type" value="Genomic_DNA"/>
</dbReference>
<dbReference type="Proteomes" id="UP001344658">
    <property type="component" value="Unassembled WGS sequence"/>
</dbReference>
<dbReference type="SMART" id="SM00829">
    <property type="entry name" value="PKS_ER"/>
    <property type="match status" value="1"/>
</dbReference>
<dbReference type="Gene3D" id="3.40.50.720">
    <property type="entry name" value="NAD(P)-binding Rossmann-like Domain"/>
    <property type="match status" value="1"/>
</dbReference>
<dbReference type="RefSeq" id="WP_330800881.1">
    <property type="nucleotide sequence ID" value="NZ_JAZEWV010000060.1"/>
</dbReference>
<dbReference type="SUPFAM" id="SSF50129">
    <property type="entry name" value="GroES-like"/>
    <property type="match status" value="1"/>
</dbReference>
<accession>A0ABU7PM87</accession>
<dbReference type="EC" id="1.-.-.-" evidence="3"/>
<keyword evidence="4" id="KW-1185">Reference proteome</keyword>
<reference evidence="3 4" key="1">
    <citation type="submission" date="2023-12" db="EMBL/GenBank/DDBJ databases">
        <title>Streptomyces sp. V4-01.</title>
        <authorList>
            <person name="Somphong A."/>
            <person name="Phongsopitanun W."/>
        </authorList>
    </citation>
    <scope>NUCLEOTIDE SEQUENCE [LARGE SCALE GENOMIC DNA]</scope>
    <source>
        <strain evidence="3 4">V4-01</strain>
    </source>
</reference>
<evidence type="ECO:0000259" key="2">
    <source>
        <dbReference type="SMART" id="SM00829"/>
    </source>
</evidence>
<keyword evidence="1" id="KW-0521">NADP</keyword>
<dbReference type="CDD" id="cd05289">
    <property type="entry name" value="MDR_like_2"/>
    <property type="match status" value="1"/>
</dbReference>
<dbReference type="InterPro" id="IPR020843">
    <property type="entry name" value="ER"/>
</dbReference>
<sequence>MPRAYVFTRHGGPEAATFLDVPRPAPGAGQLLIAVRATGVNPADWKRREGLRGPGEPEPRFPVVFGREAAGVVEEVGPDVTGFAVGDEVLGYPVDGSYAEYAVLPAAAAARKPAAVSWTDAATLPVAAGTAYDGIRQLSLPRGATLLVNGVGGGVGTAAAQIARHEGLTVIGTASEGKKDFVESLGAVHVASGPGVADRVRAAAPDGVDAVYDLVGGEPLREVAPLLTDRSRLISGADRKLVAELGGSTVIRPRNTEVLEAVAALVAEGVLDPYVTRVFPFAEADRALAAVEEGHSRGKTVIEFAG</sequence>
<dbReference type="SUPFAM" id="SSF51735">
    <property type="entry name" value="NAD(P)-binding Rossmann-fold domains"/>
    <property type="match status" value="1"/>
</dbReference>
<dbReference type="PANTHER" id="PTHR44154">
    <property type="entry name" value="QUINONE OXIDOREDUCTASE"/>
    <property type="match status" value="1"/>
</dbReference>
<dbReference type="InterPro" id="IPR013154">
    <property type="entry name" value="ADH-like_N"/>
</dbReference>
<evidence type="ECO:0000313" key="4">
    <source>
        <dbReference type="Proteomes" id="UP001344658"/>
    </source>
</evidence>
<dbReference type="Pfam" id="PF13602">
    <property type="entry name" value="ADH_zinc_N_2"/>
    <property type="match status" value="1"/>
</dbReference>
<gene>
    <name evidence="3" type="ORF">V2S66_33915</name>
</gene>
<feature type="domain" description="Enoyl reductase (ER)" evidence="2">
    <location>
        <begin position="11"/>
        <end position="302"/>
    </location>
</feature>
<dbReference type="InterPro" id="IPR051603">
    <property type="entry name" value="Zinc-ADH_QOR/CCCR"/>
</dbReference>
<evidence type="ECO:0000313" key="3">
    <source>
        <dbReference type="EMBL" id="MEE4546948.1"/>
    </source>
</evidence>
<dbReference type="GO" id="GO:0016491">
    <property type="term" value="F:oxidoreductase activity"/>
    <property type="evidence" value="ECO:0007669"/>
    <property type="project" value="UniProtKB-KW"/>
</dbReference>
<dbReference type="InterPro" id="IPR011032">
    <property type="entry name" value="GroES-like_sf"/>
</dbReference>
<organism evidence="3 4">
    <name type="scientific">Actinacidiphila polyblastidii</name>
    <dbReference type="NCBI Taxonomy" id="3110430"/>
    <lineage>
        <taxon>Bacteria</taxon>
        <taxon>Bacillati</taxon>
        <taxon>Actinomycetota</taxon>
        <taxon>Actinomycetes</taxon>
        <taxon>Kitasatosporales</taxon>
        <taxon>Streptomycetaceae</taxon>
        <taxon>Actinacidiphila</taxon>
    </lineage>
</organism>
<dbReference type="Pfam" id="PF08240">
    <property type="entry name" value="ADH_N"/>
    <property type="match status" value="1"/>
</dbReference>